<evidence type="ECO:0000313" key="7">
    <source>
        <dbReference type="EMBL" id="CAH3188003.1"/>
    </source>
</evidence>
<dbReference type="Proteomes" id="UP001159405">
    <property type="component" value="Unassembled WGS sequence"/>
</dbReference>
<keyword evidence="1 5" id="KW-0245">EGF-like domain</keyword>
<dbReference type="Pfam" id="PF07645">
    <property type="entry name" value="EGF_CA"/>
    <property type="match status" value="1"/>
</dbReference>
<dbReference type="InterPro" id="IPR000152">
    <property type="entry name" value="EGF-type_Asp/Asn_hydroxyl_site"/>
</dbReference>
<dbReference type="PROSITE" id="PS00010">
    <property type="entry name" value="ASX_HYDROXYL"/>
    <property type="match status" value="1"/>
</dbReference>
<evidence type="ECO:0000313" key="8">
    <source>
        <dbReference type="Proteomes" id="UP001159405"/>
    </source>
</evidence>
<protein>
    <recommendedName>
        <fullName evidence="6">EGF-like domain-containing protein</fullName>
    </recommendedName>
</protein>
<evidence type="ECO:0000256" key="5">
    <source>
        <dbReference type="PROSITE-ProRule" id="PRU00076"/>
    </source>
</evidence>
<dbReference type="Gene3D" id="2.10.25.10">
    <property type="entry name" value="Laminin"/>
    <property type="match status" value="1"/>
</dbReference>
<dbReference type="PROSITE" id="PS50026">
    <property type="entry name" value="EGF_3"/>
    <property type="match status" value="1"/>
</dbReference>
<dbReference type="CDD" id="cd00054">
    <property type="entry name" value="EGF_CA"/>
    <property type="match status" value="1"/>
</dbReference>
<dbReference type="InterPro" id="IPR000742">
    <property type="entry name" value="EGF"/>
</dbReference>
<name>A0ABN8S8V1_9CNID</name>
<dbReference type="SMART" id="SM00179">
    <property type="entry name" value="EGF_CA"/>
    <property type="match status" value="1"/>
</dbReference>
<evidence type="ECO:0000256" key="2">
    <source>
        <dbReference type="ARBA" id="ARBA00022729"/>
    </source>
</evidence>
<sequence length="185" mass="20548">MEVLVCSTKKTEAFACSCNLQWSGGKCELDIDECAKNTHYCGANAYCNNTKGGYNCTCHPGYYGDGKNCEPGEMADFMNTIIFDSKPISVLCHIGDFGCGDGGWTPVIKMDGNKQTFEYNSSFWSNKETFNLDGGKSGFDSQETKLPSYWNTSFSKICLGMKIGQQPVKFFCHQQEGELLVLFDR</sequence>
<comment type="caution">
    <text evidence="5">Lacks conserved residue(s) required for the propagation of feature annotation.</text>
</comment>
<comment type="caution">
    <text evidence="7">The sequence shown here is derived from an EMBL/GenBank/DDBJ whole genome shotgun (WGS) entry which is preliminary data.</text>
</comment>
<evidence type="ECO:0000259" key="6">
    <source>
        <dbReference type="PROSITE" id="PS50026"/>
    </source>
</evidence>
<evidence type="ECO:0000256" key="1">
    <source>
        <dbReference type="ARBA" id="ARBA00022536"/>
    </source>
</evidence>
<keyword evidence="8" id="KW-1185">Reference proteome</keyword>
<feature type="domain" description="EGF-like" evidence="6">
    <location>
        <begin position="30"/>
        <end position="70"/>
    </location>
</feature>
<dbReference type="PROSITE" id="PS01186">
    <property type="entry name" value="EGF_2"/>
    <property type="match status" value="1"/>
</dbReference>
<accession>A0ABN8S8V1</accession>
<dbReference type="PANTHER" id="PTHR24039:SF58">
    <property type="entry name" value="EGF-LIKE DOMAIN-CONTAINING PROTEIN"/>
    <property type="match status" value="1"/>
</dbReference>
<dbReference type="EMBL" id="CALNXK010000584">
    <property type="protein sequence ID" value="CAH3188003.1"/>
    <property type="molecule type" value="Genomic_DNA"/>
</dbReference>
<dbReference type="PROSITE" id="PS01187">
    <property type="entry name" value="EGF_CA"/>
    <property type="match status" value="1"/>
</dbReference>
<proteinExistence type="predicted"/>
<dbReference type="InterPro" id="IPR049883">
    <property type="entry name" value="NOTCH1_EGF-like"/>
</dbReference>
<dbReference type="InterPro" id="IPR018097">
    <property type="entry name" value="EGF_Ca-bd_CS"/>
</dbReference>
<keyword evidence="4" id="KW-1015">Disulfide bond</keyword>
<dbReference type="SUPFAM" id="SSF57196">
    <property type="entry name" value="EGF/Laminin"/>
    <property type="match status" value="1"/>
</dbReference>
<keyword evidence="3" id="KW-0677">Repeat</keyword>
<dbReference type="InterPro" id="IPR001881">
    <property type="entry name" value="EGF-like_Ca-bd_dom"/>
</dbReference>
<organism evidence="7 8">
    <name type="scientific">Porites lobata</name>
    <dbReference type="NCBI Taxonomy" id="104759"/>
    <lineage>
        <taxon>Eukaryota</taxon>
        <taxon>Metazoa</taxon>
        <taxon>Cnidaria</taxon>
        <taxon>Anthozoa</taxon>
        <taxon>Hexacorallia</taxon>
        <taxon>Scleractinia</taxon>
        <taxon>Fungiina</taxon>
        <taxon>Poritidae</taxon>
        <taxon>Porites</taxon>
    </lineage>
</organism>
<gene>
    <name evidence="7" type="ORF">PLOB_00038858</name>
</gene>
<evidence type="ECO:0000256" key="4">
    <source>
        <dbReference type="ARBA" id="ARBA00023157"/>
    </source>
</evidence>
<dbReference type="PANTHER" id="PTHR24039">
    <property type="entry name" value="FIBRILLIN-RELATED"/>
    <property type="match status" value="1"/>
</dbReference>
<evidence type="ECO:0000256" key="3">
    <source>
        <dbReference type="ARBA" id="ARBA00022737"/>
    </source>
</evidence>
<reference evidence="7 8" key="1">
    <citation type="submission" date="2022-05" db="EMBL/GenBank/DDBJ databases">
        <authorList>
            <consortium name="Genoscope - CEA"/>
            <person name="William W."/>
        </authorList>
    </citation>
    <scope>NUCLEOTIDE SEQUENCE [LARGE SCALE GENOMIC DNA]</scope>
</reference>
<keyword evidence="2" id="KW-0732">Signal</keyword>
<dbReference type="SMART" id="SM00181">
    <property type="entry name" value="EGF"/>
    <property type="match status" value="1"/>
</dbReference>